<keyword evidence="3" id="KW-1185">Reference proteome</keyword>
<reference evidence="2" key="1">
    <citation type="submission" date="2021-01" db="EMBL/GenBank/DDBJ databases">
        <title>Whole genome shotgun sequence of Dactylosporangium siamense NBRC 106093.</title>
        <authorList>
            <person name="Komaki H."/>
            <person name="Tamura T."/>
        </authorList>
    </citation>
    <scope>NUCLEOTIDE SEQUENCE</scope>
    <source>
        <strain evidence="2">NBRC 106093</strain>
    </source>
</reference>
<feature type="region of interest" description="Disordered" evidence="1">
    <location>
        <begin position="116"/>
        <end position="138"/>
    </location>
</feature>
<comment type="caution">
    <text evidence="2">The sequence shown here is derived from an EMBL/GenBank/DDBJ whole genome shotgun (WGS) entry which is preliminary data.</text>
</comment>
<dbReference type="EMBL" id="BONQ01000049">
    <property type="protein sequence ID" value="GIG45075.1"/>
    <property type="molecule type" value="Genomic_DNA"/>
</dbReference>
<evidence type="ECO:0000313" key="3">
    <source>
        <dbReference type="Proteomes" id="UP000660611"/>
    </source>
</evidence>
<protein>
    <submittedName>
        <fullName evidence="2">Uncharacterized protein</fullName>
    </submittedName>
</protein>
<name>A0A919PHQ5_9ACTN</name>
<gene>
    <name evidence="2" type="ORF">Dsi01nite_031160</name>
</gene>
<accession>A0A919PHQ5</accession>
<evidence type="ECO:0000256" key="1">
    <source>
        <dbReference type="SAM" id="MobiDB-lite"/>
    </source>
</evidence>
<dbReference type="SUPFAM" id="SSF51735">
    <property type="entry name" value="NAD(P)-binding Rossmann-fold domains"/>
    <property type="match status" value="1"/>
</dbReference>
<dbReference type="Proteomes" id="UP000660611">
    <property type="component" value="Unassembled WGS sequence"/>
</dbReference>
<evidence type="ECO:0000313" key="2">
    <source>
        <dbReference type="EMBL" id="GIG45075.1"/>
    </source>
</evidence>
<dbReference type="InterPro" id="IPR036291">
    <property type="entry name" value="NAD(P)-bd_dom_sf"/>
</dbReference>
<dbReference type="RefSeq" id="WP_203846881.1">
    <property type="nucleotide sequence ID" value="NZ_BAAAVW010000009.1"/>
</dbReference>
<organism evidence="2 3">
    <name type="scientific">Dactylosporangium siamense</name>
    <dbReference type="NCBI Taxonomy" id="685454"/>
    <lineage>
        <taxon>Bacteria</taxon>
        <taxon>Bacillati</taxon>
        <taxon>Actinomycetota</taxon>
        <taxon>Actinomycetes</taxon>
        <taxon>Micromonosporales</taxon>
        <taxon>Micromonosporaceae</taxon>
        <taxon>Dactylosporangium</taxon>
    </lineage>
</organism>
<sequence>MTQPLRAASWGHGGAGVVGGAGGEHLDEIVLGPVADRAQQIGRPAAEGGQRVVDPGRDHREVTVNAADPGNVATGFGRNGGAFRFFQGPARFLLASPERGARTAVRLAGDPALDTATGGYYAKGRPARSSATSRDPRYGDQVLAMTARLLIRSGIDLGLPDEST</sequence>
<dbReference type="AlphaFoldDB" id="A0A919PHQ5"/>
<dbReference type="Gene3D" id="3.40.50.720">
    <property type="entry name" value="NAD(P)-binding Rossmann-like Domain"/>
    <property type="match status" value="1"/>
</dbReference>
<proteinExistence type="predicted"/>